<dbReference type="GO" id="GO:0016579">
    <property type="term" value="P:protein deubiquitination"/>
    <property type="evidence" value="ECO:0007669"/>
    <property type="project" value="InterPro"/>
</dbReference>
<keyword evidence="19" id="KW-1185">Reference proteome</keyword>
<feature type="domain" description="UBP-type" evidence="17">
    <location>
        <begin position="4"/>
        <end position="103"/>
    </location>
</feature>
<comment type="catalytic activity">
    <reaction evidence="1 15">
        <text>Thiol-dependent hydrolysis of ester, thioester, amide, peptide and isopeptide bonds formed by the C-terminal Gly of ubiquitin (a 76-residue protein attached to proteins as an intracellular targeting signal).</text>
        <dbReference type="EC" id="3.4.19.12"/>
    </reaction>
</comment>
<dbReference type="InterPro" id="IPR028889">
    <property type="entry name" value="USP"/>
</dbReference>
<keyword evidence="7 15" id="KW-0378">Hydrolase</keyword>
<dbReference type="PROSITE" id="PS00972">
    <property type="entry name" value="USP_1"/>
    <property type="match status" value="1"/>
</dbReference>
<keyword evidence="12" id="KW-0539">Nucleus</keyword>
<dbReference type="PANTHER" id="PTHR21646:SF33">
    <property type="entry name" value="UBIQUITIN CARBOXYL-TERMINAL HYDROLASE 22"/>
    <property type="match status" value="1"/>
</dbReference>
<dbReference type="EMBL" id="CAJNRD030001122">
    <property type="protein sequence ID" value="CAG5101094.1"/>
    <property type="molecule type" value="Genomic_DNA"/>
</dbReference>
<sequence length="460" mass="52734">MSDHGCIHLNNFKAAKGIQPYKAVSCLCHTCKSYKDRLHSCLHCIFFGCYVKGHIQEHAKTKKHFLAVDLCYGNILCFQCGDYVYDRELLTVAKAQWSESAKSLSLGEFYRAWEPTQVEADLLRKHPRRRRVVENSTIGLRGLINLGSTCFMNCIVQALTHTPLLRDYFLADRHHCPQPSRCLVCEVSHLFQEFYSGSKAPLTLHKLLHLIWTHARHLAGYEQQDAHEFFIATLDVLHRHCEAAPILVKDNPHHFSTTIDPFWDISLDLGPTAGASGADSNGPPTSLLDCLERFTRAEHLGSSAKIKCSKCQTYQESTKQLTMKQLPIVASFHLKRFEHSSIQDKKISTFISFPEQLDMTPFMSHRRNGNNNSAAIERLQKNGEDTAFSDNRYSLFAVINHEGSLETGHYTAFIRQQRDQWFKCDDHLITRARLKDVLTSEGYLLFYHKQILEYSRRSKV</sequence>
<dbReference type="Proteomes" id="UP000786811">
    <property type="component" value="Unassembled WGS sequence"/>
</dbReference>
<dbReference type="PROSITE" id="PS50235">
    <property type="entry name" value="USP_3"/>
    <property type="match status" value="1"/>
</dbReference>
<organism evidence="18 19">
    <name type="scientific">Cotesia congregata</name>
    <name type="common">Parasitoid wasp</name>
    <name type="synonym">Apanteles congregatus</name>
    <dbReference type="NCBI Taxonomy" id="51543"/>
    <lineage>
        <taxon>Eukaryota</taxon>
        <taxon>Metazoa</taxon>
        <taxon>Ecdysozoa</taxon>
        <taxon>Arthropoda</taxon>
        <taxon>Hexapoda</taxon>
        <taxon>Insecta</taxon>
        <taxon>Pterygota</taxon>
        <taxon>Neoptera</taxon>
        <taxon>Endopterygota</taxon>
        <taxon>Hymenoptera</taxon>
        <taxon>Apocrita</taxon>
        <taxon>Ichneumonoidea</taxon>
        <taxon>Braconidae</taxon>
        <taxon>Microgastrinae</taxon>
        <taxon>Cotesia</taxon>
    </lineage>
</organism>
<evidence type="ECO:0000256" key="11">
    <source>
        <dbReference type="ARBA" id="ARBA00023163"/>
    </source>
</evidence>
<dbReference type="Gene3D" id="3.30.40.10">
    <property type="entry name" value="Zinc/RING finger domain, C3HC4 (zinc finger)"/>
    <property type="match status" value="1"/>
</dbReference>
<dbReference type="Pfam" id="PF02148">
    <property type="entry name" value="zf-UBP"/>
    <property type="match status" value="1"/>
</dbReference>
<protein>
    <recommendedName>
        <fullName evidence="15">Ubiquitin carboxyl-terminal hydrolase</fullName>
        <ecNumber evidence="15">3.4.19.12</ecNumber>
    </recommendedName>
</protein>
<keyword evidence="9" id="KW-0862">Zinc</keyword>
<keyword evidence="5 14" id="KW-0863">Zinc-finger</keyword>
<evidence type="ECO:0000256" key="6">
    <source>
        <dbReference type="ARBA" id="ARBA00022786"/>
    </source>
</evidence>
<evidence type="ECO:0000256" key="5">
    <source>
        <dbReference type="ARBA" id="ARBA00022771"/>
    </source>
</evidence>
<keyword evidence="8 15" id="KW-0788">Thiol protease</keyword>
<dbReference type="InterPro" id="IPR001607">
    <property type="entry name" value="Znf_UBP"/>
</dbReference>
<dbReference type="InterPro" id="IPR001394">
    <property type="entry name" value="Peptidase_C19_UCH"/>
</dbReference>
<evidence type="ECO:0000256" key="2">
    <source>
        <dbReference type="ARBA" id="ARBA00004123"/>
    </source>
</evidence>
<comment type="similarity">
    <text evidence="13">Belongs to the peptidase C19 family. UBP8 subfamily.</text>
</comment>
<evidence type="ECO:0000256" key="1">
    <source>
        <dbReference type="ARBA" id="ARBA00000707"/>
    </source>
</evidence>
<evidence type="ECO:0000256" key="3">
    <source>
        <dbReference type="ARBA" id="ARBA00022670"/>
    </source>
</evidence>
<feature type="domain" description="USP" evidence="16">
    <location>
        <begin position="141"/>
        <end position="450"/>
    </location>
</feature>
<evidence type="ECO:0000256" key="14">
    <source>
        <dbReference type="PROSITE-ProRule" id="PRU00502"/>
    </source>
</evidence>
<evidence type="ECO:0000256" key="8">
    <source>
        <dbReference type="ARBA" id="ARBA00022807"/>
    </source>
</evidence>
<dbReference type="PROSITE" id="PS50271">
    <property type="entry name" value="ZF_UBP"/>
    <property type="match status" value="1"/>
</dbReference>
<name>A0A8J2MWY9_COTCN</name>
<dbReference type="Pfam" id="PF00443">
    <property type="entry name" value="UCH"/>
    <property type="match status" value="1"/>
</dbReference>
<evidence type="ECO:0000256" key="13">
    <source>
        <dbReference type="ARBA" id="ARBA00038490"/>
    </source>
</evidence>
<reference evidence="18" key="1">
    <citation type="submission" date="2021-04" db="EMBL/GenBank/DDBJ databases">
        <authorList>
            <person name="Chebbi M.A.C M."/>
        </authorList>
    </citation>
    <scope>NUCLEOTIDE SEQUENCE</scope>
</reference>
<dbReference type="Gene3D" id="3.90.70.10">
    <property type="entry name" value="Cysteine proteinases"/>
    <property type="match status" value="2"/>
</dbReference>
<keyword evidence="10" id="KW-0805">Transcription regulation</keyword>
<evidence type="ECO:0000256" key="10">
    <source>
        <dbReference type="ARBA" id="ARBA00023015"/>
    </source>
</evidence>
<comment type="subcellular location">
    <subcellularLocation>
        <location evidence="2">Nucleus</location>
    </subcellularLocation>
</comment>
<dbReference type="PROSITE" id="PS00973">
    <property type="entry name" value="USP_2"/>
    <property type="match status" value="1"/>
</dbReference>
<dbReference type="InterPro" id="IPR018200">
    <property type="entry name" value="USP_CS"/>
</dbReference>
<dbReference type="SUPFAM" id="SSF54001">
    <property type="entry name" value="Cysteine proteinases"/>
    <property type="match status" value="1"/>
</dbReference>
<dbReference type="EC" id="3.4.19.12" evidence="15"/>
<comment type="caution">
    <text evidence="18">The sequence shown here is derived from an EMBL/GenBank/DDBJ whole genome shotgun (WGS) entry which is preliminary data.</text>
</comment>
<dbReference type="InterPro" id="IPR050185">
    <property type="entry name" value="Ub_carboxyl-term_hydrolase"/>
</dbReference>
<evidence type="ECO:0000313" key="18">
    <source>
        <dbReference type="EMBL" id="CAG5101094.1"/>
    </source>
</evidence>
<keyword evidence="4" id="KW-0479">Metal-binding</keyword>
<dbReference type="PANTHER" id="PTHR21646">
    <property type="entry name" value="UBIQUITIN CARBOXYL-TERMINAL HYDROLASE"/>
    <property type="match status" value="1"/>
</dbReference>
<dbReference type="GO" id="GO:0006508">
    <property type="term" value="P:proteolysis"/>
    <property type="evidence" value="ECO:0007669"/>
    <property type="project" value="UniProtKB-KW"/>
</dbReference>
<evidence type="ECO:0000259" key="16">
    <source>
        <dbReference type="PROSITE" id="PS50235"/>
    </source>
</evidence>
<dbReference type="GO" id="GO:0004843">
    <property type="term" value="F:cysteine-type deubiquitinase activity"/>
    <property type="evidence" value="ECO:0007669"/>
    <property type="project" value="UniProtKB-UniRule"/>
</dbReference>
<accession>A0A8J2MWY9</accession>
<dbReference type="OrthoDB" id="47475at2759"/>
<keyword evidence="6 15" id="KW-0833">Ubl conjugation pathway</keyword>
<evidence type="ECO:0000256" key="15">
    <source>
        <dbReference type="RuleBase" id="RU366025"/>
    </source>
</evidence>
<evidence type="ECO:0000256" key="7">
    <source>
        <dbReference type="ARBA" id="ARBA00022801"/>
    </source>
</evidence>
<dbReference type="GO" id="GO:0008270">
    <property type="term" value="F:zinc ion binding"/>
    <property type="evidence" value="ECO:0007669"/>
    <property type="project" value="UniProtKB-KW"/>
</dbReference>
<dbReference type="AlphaFoldDB" id="A0A8J2MWY9"/>
<evidence type="ECO:0000313" key="19">
    <source>
        <dbReference type="Proteomes" id="UP000786811"/>
    </source>
</evidence>
<evidence type="ECO:0000256" key="4">
    <source>
        <dbReference type="ARBA" id="ARBA00022723"/>
    </source>
</evidence>
<evidence type="ECO:0000259" key="17">
    <source>
        <dbReference type="PROSITE" id="PS50271"/>
    </source>
</evidence>
<keyword evidence="3 15" id="KW-0645">Protease</keyword>
<evidence type="ECO:0000256" key="12">
    <source>
        <dbReference type="ARBA" id="ARBA00023242"/>
    </source>
</evidence>
<dbReference type="SUPFAM" id="SSF57850">
    <property type="entry name" value="RING/U-box"/>
    <property type="match status" value="1"/>
</dbReference>
<dbReference type="GO" id="GO:0005634">
    <property type="term" value="C:nucleus"/>
    <property type="evidence" value="ECO:0007669"/>
    <property type="project" value="UniProtKB-SubCell"/>
</dbReference>
<evidence type="ECO:0000256" key="9">
    <source>
        <dbReference type="ARBA" id="ARBA00022833"/>
    </source>
</evidence>
<keyword evidence="11" id="KW-0804">Transcription</keyword>
<dbReference type="InterPro" id="IPR013083">
    <property type="entry name" value="Znf_RING/FYVE/PHD"/>
</dbReference>
<gene>
    <name evidence="18" type="ORF">HICCMSTLAB_LOCUS10167</name>
</gene>
<dbReference type="InterPro" id="IPR038765">
    <property type="entry name" value="Papain-like_cys_pep_sf"/>
</dbReference>
<proteinExistence type="inferred from homology"/>